<protein>
    <submittedName>
        <fullName evidence="1">Uncharacterized protein</fullName>
    </submittedName>
</protein>
<evidence type="ECO:0000313" key="1">
    <source>
        <dbReference type="EMBL" id="RDS82224.1"/>
    </source>
</evidence>
<evidence type="ECO:0000313" key="2">
    <source>
        <dbReference type="Proteomes" id="UP000254258"/>
    </source>
</evidence>
<gene>
    <name evidence="1" type="ORF">DWU98_09305</name>
</gene>
<reference evidence="1 2" key="1">
    <citation type="submission" date="2018-07" db="EMBL/GenBank/DDBJ databases">
        <title>Dyella monticola sp. nov. and Dyella psychrodurans sp. nov. isolated from monsoon evergreen broad-leaved forest soil of Dinghu Mountain, China.</title>
        <authorList>
            <person name="Gao Z."/>
            <person name="Qiu L."/>
        </authorList>
    </citation>
    <scope>NUCLEOTIDE SEQUENCE [LARGE SCALE GENOMIC DNA]</scope>
    <source>
        <strain evidence="1 2">4G-K06</strain>
    </source>
</reference>
<accession>A0A370X1D7</accession>
<proteinExistence type="predicted"/>
<dbReference type="AlphaFoldDB" id="A0A370X1D7"/>
<dbReference type="RefSeq" id="WP_115495282.1">
    <property type="nucleotide sequence ID" value="NZ_QRBE01000004.1"/>
</dbReference>
<comment type="caution">
    <text evidence="1">The sequence shown here is derived from an EMBL/GenBank/DDBJ whole genome shotgun (WGS) entry which is preliminary data.</text>
</comment>
<organism evidence="1 2">
    <name type="scientific">Dyella monticola</name>
    <dbReference type="NCBI Taxonomy" id="1927958"/>
    <lineage>
        <taxon>Bacteria</taxon>
        <taxon>Pseudomonadati</taxon>
        <taxon>Pseudomonadota</taxon>
        <taxon>Gammaproteobacteria</taxon>
        <taxon>Lysobacterales</taxon>
        <taxon>Rhodanobacteraceae</taxon>
        <taxon>Dyella</taxon>
    </lineage>
</organism>
<sequence length="287" mass="32569">MVKHVEAVYYEDGVRHPILAKDLIKDEVLALARTKALVDSGDEFALFVRGGKTPHFYATSKGRQLTEKPESSEEHNRRIESLLMELDALTKSGVAVEVGTTVIRSDVWQATQRVEHDWQTIGELRGYTWAGEVTRALSDGQKCRHDLFGANQALLNLTDRNPWVAIEVIHTHYPSEASFKGFLDISSRLPLIVLFDAVEAEDYLLRIGDVQVLDDPPSDFKPSNVLWTVKGIRSIVYIHQGQVRMNGRVARVKVKKDNKDIWKDVETSNELKQVIKEVLAKRKKKSR</sequence>
<name>A0A370X1D7_9GAMM</name>
<dbReference type="EMBL" id="QRBE01000004">
    <property type="protein sequence ID" value="RDS82224.1"/>
    <property type="molecule type" value="Genomic_DNA"/>
</dbReference>
<dbReference type="Proteomes" id="UP000254258">
    <property type="component" value="Unassembled WGS sequence"/>
</dbReference>
<dbReference type="OrthoDB" id="7055727at2"/>
<keyword evidence="2" id="KW-1185">Reference proteome</keyword>